<dbReference type="EMBL" id="JAGUCO010000003">
    <property type="protein sequence ID" value="MBS2097940.1"/>
    <property type="molecule type" value="Genomic_DNA"/>
</dbReference>
<proteinExistence type="predicted"/>
<protein>
    <submittedName>
        <fullName evidence="2">Uncharacterized protein</fullName>
    </submittedName>
</protein>
<feature type="transmembrane region" description="Helical" evidence="1">
    <location>
        <begin position="99"/>
        <end position="119"/>
    </location>
</feature>
<keyword evidence="3" id="KW-1185">Reference proteome</keyword>
<keyword evidence="1" id="KW-1133">Transmembrane helix</keyword>
<dbReference type="Proteomes" id="UP000708576">
    <property type="component" value="Unassembled WGS sequence"/>
</dbReference>
<gene>
    <name evidence="2" type="ORF">KEM10_06575</name>
</gene>
<name>A0ABS5JT15_9BACT</name>
<accession>A0ABS5JT15</accession>
<comment type="caution">
    <text evidence="2">The sequence shown here is derived from an EMBL/GenBank/DDBJ whole genome shotgun (WGS) entry which is preliminary data.</text>
</comment>
<keyword evidence="1" id="KW-0812">Transmembrane</keyword>
<reference evidence="2 3" key="1">
    <citation type="journal article" date="2015" name="Int. J. Syst. Evol. Microbiol.">
        <title>Carboxylicivirga linearis sp. nov., isolated from a sea cucumber culture pond.</title>
        <authorList>
            <person name="Wang F.Q."/>
            <person name="Zhou Y.X."/>
            <person name="Lin X.Z."/>
            <person name="Chen G.J."/>
            <person name="Du Z.J."/>
        </authorList>
    </citation>
    <scope>NUCLEOTIDE SEQUENCE [LARGE SCALE GENOMIC DNA]</scope>
    <source>
        <strain evidence="2 3">FB218</strain>
    </source>
</reference>
<sequence>MDRLTTYNKLNDQLEKIPKAQIRSLSLAVLPRLMGAIDNQKEKCHHCEKFNDEGEKYVNNIQDLFNDPRALKPFENWVEQSQQHLKQEHHLHVKGRIGATYSTVGMLAGILLPAMYVWLSSETNYMGFVSVGWLIGLTTGYVAGKIVERRLSKENKLY</sequence>
<evidence type="ECO:0000313" key="3">
    <source>
        <dbReference type="Proteomes" id="UP000708576"/>
    </source>
</evidence>
<evidence type="ECO:0000256" key="1">
    <source>
        <dbReference type="SAM" id="Phobius"/>
    </source>
</evidence>
<evidence type="ECO:0000313" key="2">
    <source>
        <dbReference type="EMBL" id="MBS2097940.1"/>
    </source>
</evidence>
<feature type="transmembrane region" description="Helical" evidence="1">
    <location>
        <begin position="125"/>
        <end position="144"/>
    </location>
</feature>
<dbReference type="RefSeq" id="WP_212215067.1">
    <property type="nucleotide sequence ID" value="NZ_JAGUCO010000003.1"/>
</dbReference>
<keyword evidence="1" id="KW-0472">Membrane</keyword>
<organism evidence="2 3">
    <name type="scientific">Carboxylicivirga linearis</name>
    <dbReference type="NCBI Taxonomy" id="1628157"/>
    <lineage>
        <taxon>Bacteria</taxon>
        <taxon>Pseudomonadati</taxon>
        <taxon>Bacteroidota</taxon>
        <taxon>Bacteroidia</taxon>
        <taxon>Marinilabiliales</taxon>
        <taxon>Marinilabiliaceae</taxon>
        <taxon>Carboxylicivirga</taxon>
    </lineage>
</organism>